<keyword evidence="2" id="KW-1185">Reference proteome</keyword>
<name>A0AAE1FZM4_PETCI</name>
<organism evidence="1 2">
    <name type="scientific">Petrolisthes cinctipes</name>
    <name type="common">Flat porcelain crab</name>
    <dbReference type="NCBI Taxonomy" id="88211"/>
    <lineage>
        <taxon>Eukaryota</taxon>
        <taxon>Metazoa</taxon>
        <taxon>Ecdysozoa</taxon>
        <taxon>Arthropoda</taxon>
        <taxon>Crustacea</taxon>
        <taxon>Multicrustacea</taxon>
        <taxon>Malacostraca</taxon>
        <taxon>Eumalacostraca</taxon>
        <taxon>Eucarida</taxon>
        <taxon>Decapoda</taxon>
        <taxon>Pleocyemata</taxon>
        <taxon>Anomura</taxon>
        <taxon>Galatheoidea</taxon>
        <taxon>Porcellanidae</taxon>
        <taxon>Petrolisthes</taxon>
    </lineage>
</organism>
<comment type="caution">
    <text evidence="1">The sequence shown here is derived from an EMBL/GenBank/DDBJ whole genome shotgun (WGS) entry which is preliminary data.</text>
</comment>
<sequence>MKVLSCCRECIRHRHVKDNHTDETIYLTTLSTTWEIRRGRRRLGVGSCGHWSRPQSASPSAHPRCGGRTGRYHCPGHQHLVPQDPHRLTRTQHHYRLRIRLEDDHHEDEEERREGQTYSGGRYVCRVYV</sequence>
<evidence type="ECO:0000313" key="2">
    <source>
        <dbReference type="Proteomes" id="UP001286313"/>
    </source>
</evidence>
<gene>
    <name evidence="1" type="ORF">Pcinc_013533</name>
</gene>
<dbReference type="Proteomes" id="UP001286313">
    <property type="component" value="Unassembled WGS sequence"/>
</dbReference>
<protein>
    <submittedName>
        <fullName evidence="1">Uncharacterized protein</fullName>
    </submittedName>
</protein>
<accession>A0AAE1FZM4</accession>
<reference evidence="1" key="1">
    <citation type="submission" date="2023-10" db="EMBL/GenBank/DDBJ databases">
        <title>Genome assemblies of two species of porcelain crab, Petrolisthes cinctipes and Petrolisthes manimaculis (Anomura: Porcellanidae).</title>
        <authorList>
            <person name="Angst P."/>
        </authorList>
    </citation>
    <scope>NUCLEOTIDE SEQUENCE</scope>
    <source>
        <strain evidence="1">PB745_01</strain>
        <tissue evidence="1">Gill</tissue>
    </source>
</reference>
<dbReference type="AlphaFoldDB" id="A0AAE1FZM4"/>
<proteinExistence type="predicted"/>
<dbReference type="EMBL" id="JAWQEG010001140">
    <property type="protein sequence ID" value="KAK3882077.1"/>
    <property type="molecule type" value="Genomic_DNA"/>
</dbReference>
<evidence type="ECO:0000313" key="1">
    <source>
        <dbReference type="EMBL" id="KAK3882077.1"/>
    </source>
</evidence>